<dbReference type="KEGG" id="csem:103387893"/>
<keyword evidence="7" id="KW-0333">Golgi apparatus</keyword>
<evidence type="ECO:0000256" key="2">
    <source>
        <dbReference type="ARBA" id="ARBA00009559"/>
    </source>
</evidence>
<evidence type="ECO:0000256" key="5">
    <source>
        <dbReference type="ARBA" id="ARBA00022968"/>
    </source>
</evidence>
<dbReference type="GO" id="GO:0004559">
    <property type="term" value="F:alpha-mannosidase activity"/>
    <property type="evidence" value="ECO:0007669"/>
    <property type="project" value="TreeGrafter"/>
</dbReference>
<dbReference type="OMA" id="DAVAFHI"/>
<reference evidence="9" key="2">
    <citation type="submission" date="2025-08" db="UniProtKB">
        <authorList>
            <consortium name="Ensembl"/>
        </authorList>
    </citation>
    <scope>IDENTIFICATION</scope>
</reference>
<keyword evidence="3" id="KW-0812">Transmembrane</keyword>
<evidence type="ECO:0000256" key="8">
    <source>
        <dbReference type="ARBA" id="ARBA00023136"/>
    </source>
</evidence>
<dbReference type="FunFam" id="3.20.20.80:FF:000019">
    <property type="entry name" value="glycoprotein endo-alpha-1,2-mannosidase"/>
    <property type="match status" value="1"/>
</dbReference>
<dbReference type="PANTHER" id="PTHR13572:SF2">
    <property type="entry name" value="GLYCOPROTEIN ENDO-ALPHA-1,2-MANNOSIDASE-LIKE PROTEIN"/>
    <property type="match status" value="1"/>
</dbReference>
<reference evidence="9 10" key="1">
    <citation type="journal article" date="2014" name="Nat. Genet.">
        <title>Whole-genome sequence of a flatfish provides insights into ZW sex chromosome evolution and adaptation to a benthic lifestyle.</title>
        <authorList>
            <person name="Chen S."/>
            <person name="Zhang G."/>
            <person name="Shao C."/>
            <person name="Huang Q."/>
            <person name="Liu G."/>
            <person name="Zhang P."/>
            <person name="Song W."/>
            <person name="An N."/>
            <person name="Chalopin D."/>
            <person name="Volff J.N."/>
            <person name="Hong Y."/>
            <person name="Li Q."/>
            <person name="Sha Z."/>
            <person name="Zhou H."/>
            <person name="Xie M."/>
            <person name="Yu Q."/>
            <person name="Liu Y."/>
            <person name="Xiang H."/>
            <person name="Wang N."/>
            <person name="Wu K."/>
            <person name="Yang C."/>
            <person name="Zhou Q."/>
            <person name="Liao X."/>
            <person name="Yang L."/>
            <person name="Hu Q."/>
            <person name="Zhang J."/>
            <person name="Meng L."/>
            <person name="Jin L."/>
            <person name="Tian Y."/>
            <person name="Lian J."/>
            <person name="Yang J."/>
            <person name="Miao G."/>
            <person name="Liu S."/>
            <person name="Liang Z."/>
            <person name="Yan F."/>
            <person name="Li Y."/>
            <person name="Sun B."/>
            <person name="Zhang H."/>
            <person name="Zhang J."/>
            <person name="Zhu Y."/>
            <person name="Du M."/>
            <person name="Zhao Y."/>
            <person name="Schartl M."/>
            <person name="Tang Q."/>
            <person name="Wang J."/>
        </authorList>
    </citation>
    <scope>NUCLEOTIDE SEQUENCE</scope>
</reference>
<dbReference type="RefSeq" id="XP_008320920.1">
    <property type="nucleotide sequence ID" value="XM_008322698.2"/>
</dbReference>
<dbReference type="Ensembl" id="ENSCSET00000030179.1">
    <property type="protein sequence ID" value="ENSCSEP00000029776.1"/>
    <property type="gene ID" value="ENSCSEG00000019083.1"/>
</dbReference>
<keyword evidence="8" id="KW-0472">Membrane</keyword>
<dbReference type="STRING" id="244447.ENSCSEP00000029776"/>
<evidence type="ECO:0000313" key="9">
    <source>
        <dbReference type="Ensembl" id="ENSCSEP00000029776.1"/>
    </source>
</evidence>
<dbReference type="Gene3D" id="3.20.20.80">
    <property type="entry name" value="Glycosidases"/>
    <property type="match status" value="1"/>
</dbReference>
<evidence type="ECO:0000256" key="6">
    <source>
        <dbReference type="ARBA" id="ARBA00022989"/>
    </source>
</evidence>
<dbReference type="AlphaFoldDB" id="A0A3P8WWK9"/>
<evidence type="ECO:0000256" key="7">
    <source>
        <dbReference type="ARBA" id="ARBA00023034"/>
    </source>
</evidence>
<keyword evidence="4" id="KW-0378">Hydrolase</keyword>
<name>A0A3P8WWK9_CYNSE</name>
<comment type="similarity">
    <text evidence="2">Belongs to the glycosyl hydrolase 99 family.</text>
</comment>
<sequence>MARFRRRTCTALLLFTVFIFGTMMVLRTLRTADVLSQSPLGSEPLPIGARMDRCSGSCDATSSSRGHGAGGVNRTAASNSAIFYDVHIFYFAFYGNPPTDGKYIHWDHALEPHWDPKIAPSYPRGRHVPPEDIGSSFYPELSPYSSRDPDVLDSHMQQIEASGAGVLVLSWYPPGLAEGDGEPAEDVVPAVLDAAHRRHLKVAFHLQPYRGRNEQSVHDNVKYIIDRYGDHGAFYRFTSTTGRSLPLFYIYDSYLTPPESWAELLTPTGSHSLRTSAHDSIFIALMVEERHKHDILAAGFDGMYTYFASNGFSYGSSHQNWGDLRAFCNSNDLLFIPSVGPGYIDTSIRPWNNHNTRNRVNGRYYETALQAALDTRPEIVTITSFNEWHEGTQIERAVPKKTVSRLYLDYQPHGPDHYLELTRRWAEQFNKEKERWLM</sequence>
<dbReference type="PANTHER" id="PTHR13572">
    <property type="entry name" value="ENDO-ALPHA-1,2-MANNOSIDASE"/>
    <property type="match status" value="1"/>
</dbReference>
<evidence type="ECO:0000256" key="4">
    <source>
        <dbReference type="ARBA" id="ARBA00022801"/>
    </source>
</evidence>
<dbReference type="GeneID" id="103387893"/>
<evidence type="ECO:0000256" key="3">
    <source>
        <dbReference type="ARBA" id="ARBA00022692"/>
    </source>
</evidence>
<dbReference type="GeneTree" id="ENSGT00390000016054"/>
<proteinExistence type="inferred from homology"/>
<accession>A0A3P8WWK9</accession>
<evidence type="ECO:0000256" key="1">
    <source>
        <dbReference type="ARBA" id="ARBA00004323"/>
    </source>
</evidence>
<dbReference type="CDD" id="cd11574">
    <property type="entry name" value="GH99"/>
    <property type="match status" value="1"/>
</dbReference>
<dbReference type="OrthoDB" id="406152at2759"/>
<protein>
    <submittedName>
        <fullName evidence="9">Mannosidase endo-alpha like</fullName>
    </submittedName>
</protein>
<keyword evidence="10" id="KW-1185">Reference proteome</keyword>
<keyword evidence="6" id="KW-1133">Transmembrane helix</keyword>
<keyword evidence="5" id="KW-0735">Signal-anchor</keyword>
<dbReference type="Pfam" id="PF16317">
    <property type="entry name" value="Glyco_hydro_99"/>
    <property type="match status" value="1"/>
</dbReference>
<evidence type="ECO:0000313" key="10">
    <source>
        <dbReference type="Proteomes" id="UP000265120"/>
    </source>
</evidence>
<dbReference type="InParanoid" id="A0A3P8WWK9"/>
<reference evidence="9" key="3">
    <citation type="submission" date="2025-09" db="UniProtKB">
        <authorList>
            <consortium name="Ensembl"/>
        </authorList>
    </citation>
    <scope>IDENTIFICATION</scope>
</reference>
<organism evidence="9 10">
    <name type="scientific">Cynoglossus semilaevis</name>
    <name type="common">Tongue sole</name>
    <dbReference type="NCBI Taxonomy" id="244447"/>
    <lineage>
        <taxon>Eukaryota</taxon>
        <taxon>Metazoa</taxon>
        <taxon>Chordata</taxon>
        <taxon>Craniata</taxon>
        <taxon>Vertebrata</taxon>
        <taxon>Euteleostomi</taxon>
        <taxon>Actinopterygii</taxon>
        <taxon>Neopterygii</taxon>
        <taxon>Teleostei</taxon>
        <taxon>Neoteleostei</taxon>
        <taxon>Acanthomorphata</taxon>
        <taxon>Carangaria</taxon>
        <taxon>Pleuronectiformes</taxon>
        <taxon>Pleuronectoidei</taxon>
        <taxon>Cynoglossidae</taxon>
        <taxon>Cynoglossinae</taxon>
        <taxon>Cynoglossus</taxon>
    </lineage>
</organism>
<dbReference type="GO" id="GO:0000139">
    <property type="term" value="C:Golgi membrane"/>
    <property type="evidence" value="ECO:0007669"/>
    <property type="project" value="UniProtKB-SubCell"/>
</dbReference>
<dbReference type="Proteomes" id="UP000265120">
    <property type="component" value="Chromosome 13"/>
</dbReference>
<comment type="subcellular location">
    <subcellularLocation>
        <location evidence="1">Golgi apparatus membrane</location>
        <topology evidence="1">Single-pass type II membrane protein</topology>
    </subcellularLocation>
</comment>
<dbReference type="InterPro" id="IPR026071">
    <property type="entry name" value="Glyco_Hydrolase_99"/>
</dbReference>